<sequence length="106" mass="11755">MTRHNTLPWGGDEKIKHLRSLADELAELAANIPLLMTKDLERTDLIYASGINRHTSAAMASLSMAAEEAALFLEATHDSERVKAERRDAMFRAQFGGVDNEEEPTS</sequence>
<reference evidence="1" key="1">
    <citation type="journal article" date="2015" name="Nature">
        <title>Complex archaea that bridge the gap between prokaryotes and eukaryotes.</title>
        <authorList>
            <person name="Spang A."/>
            <person name="Saw J.H."/>
            <person name="Jorgensen S.L."/>
            <person name="Zaremba-Niedzwiedzka K."/>
            <person name="Martijn J."/>
            <person name="Lind A.E."/>
            <person name="van Eijk R."/>
            <person name="Schleper C."/>
            <person name="Guy L."/>
            <person name="Ettema T.J."/>
        </authorList>
    </citation>
    <scope>NUCLEOTIDE SEQUENCE</scope>
</reference>
<dbReference type="EMBL" id="LAZR01002138">
    <property type="protein sequence ID" value="KKN33949.1"/>
    <property type="molecule type" value="Genomic_DNA"/>
</dbReference>
<dbReference type="AlphaFoldDB" id="A0A0F9PUT1"/>
<proteinExistence type="predicted"/>
<name>A0A0F9PUT1_9ZZZZ</name>
<evidence type="ECO:0000313" key="1">
    <source>
        <dbReference type="EMBL" id="KKN33949.1"/>
    </source>
</evidence>
<protein>
    <submittedName>
        <fullName evidence="1">Uncharacterized protein</fullName>
    </submittedName>
</protein>
<gene>
    <name evidence="1" type="ORF">LCGC14_0798670</name>
</gene>
<comment type="caution">
    <text evidence="1">The sequence shown here is derived from an EMBL/GenBank/DDBJ whole genome shotgun (WGS) entry which is preliminary data.</text>
</comment>
<organism evidence="1">
    <name type="scientific">marine sediment metagenome</name>
    <dbReference type="NCBI Taxonomy" id="412755"/>
    <lineage>
        <taxon>unclassified sequences</taxon>
        <taxon>metagenomes</taxon>
        <taxon>ecological metagenomes</taxon>
    </lineage>
</organism>
<accession>A0A0F9PUT1</accession>